<accession>A0ACC3MZD6</accession>
<protein>
    <submittedName>
        <fullName evidence="1">Uncharacterized protein</fullName>
    </submittedName>
</protein>
<dbReference type="Proteomes" id="UP001281147">
    <property type="component" value="Unassembled WGS sequence"/>
</dbReference>
<sequence length="211" mass="24220">MSDHPQPEELGHGYGETLEQHQRHASIPPPHHWGLSPQPERALFYFFAFSSWVLEIAASVTGSYYSTHAKSFIPCATVFLVMSWAAWWQTVVGMMQRASWVRDESNLPDRRRYLYFAVRLQRLMLPTAFIAFVTFVVAYVRRTNTHDVGNWLLFLLVFIFNIVGCVMNAYNNITWESDRLEYEEGSSPYGNTLLSVVGIPSAPSKAVEYED</sequence>
<organism evidence="1 2">
    <name type="scientific">Vermiconidia calcicola</name>
    <dbReference type="NCBI Taxonomy" id="1690605"/>
    <lineage>
        <taxon>Eukaryota</taxon>
        <taxon>Fungi</taxon>
        <taxon>Dikarya</taxon>
        <taxon>Ascomycota</taxon>
        <taxon>Pezizomycotina</taxon>
        <taxon>Dothideomycetes</taxon>
        <taxon>Dothideomycetidae</taxon>
        <taxon>Mycosphaerellales</taxon>
        <taxon>Extremaceae</taxon>
        <taxon>Vermiconidia</taxon>
    </lineage>
</organism>
<dbReference type="EMBL" id="JAUTXU010000114">
    <property type="protein sequence ID" value="KAK3707024.1"/>
    <property type="molecule type" value="Genomic_DNA"/>
</dbReference>
<name>A0ACC3MZD6_9PEZI</name>
<evidence type="ECO:0000313" key="1">
    <source>
        <dbReference type="EMBL" id="KAK3707024.1"/>
    </source>
</evidence>
<proteinExistence type="predicted"/>
<evidence type="ECO:0000313" key="2">
    <source>
        <dbReference type="Proteomes" id="UP001281147"/>
    </source>
</evidence>
<gene>
    <name evidence="1" type="ORF">LTR37_012356</name>
</gene>
<reference evidence="1" key="1">
    <citation type="submission" date="2023-07" db="EMBL/GenBank/DDBJ databases">
        <title>Black Yeasts Isolated from many extreme environments.</title>
        <authorList>
            <person name="Coleine C."/>
            <person name="Stajich J.E."/>
            <person name="Selbmann L."/>
        </authorList>
    </citation>
    <scope>NUCLEOTIDE SEQUENCE</scope>
    <source>
        <strain evidence="1">CCFEE 5714</strain>
    </source>
</reference>
<comment type="caution">
    <text evidence="1">The sequence shown here is derived from an EMBL/GenBank/DDBJ whole genome shotgun (WGS) entry which is preliminary data.</text>
</comment>
<keyword evidence="2" id="KW-1185">Reference proteome</keyword>